<proteinExistence type="predicted"/>
<feature type="transmembrane region" description="Helical" evidence="1">
    <location>
        <begin position="12"/>
        <end position="32"/>
    </location>
</feature>
<dbReference type="RefSeq" id="WP_366921578.1">
    <property type="nucleotide sequence ID" value="NZ_CP121694.1"/>
</dbReference>
<dbReference type="EMBL" id="CP121694">
    <property type="protein sequence ID" value="WRO22158.1"/>
    <property type="molecule type" value="Genomic_DNA"/>
</dbReference>
<evidence type="ECO:0000313" key="2">
    <source>
        <dbReference type="EMBL" id="WRO22158.1"/>
    </source>
</evidence>
<dbReference type="PANTHER" id="PTHR10443:SF12">
    <property type="entry name" value="DIPEPTIDASE"/>
    <property type="match status" value="1"/>
</dbReference>
<dbReference type="InterPro" id="IPR008257">
    <property type="entry name" value="Pept_M19"/>
</dbReference>
<dbReference type="Gene3D" id="3.20.20.140">
    <property type="entry name" value="Metal-dependent hydrolases"/>
    <property type="match status" value="1"/>
</dbReference>
<dbReference type="KEGG" id="dbc:MFMK1_001983"/>
<dbReference type="GO" id="GO:0006508">
    <property type="term" value="P:proteolysis"/>
    <property type="evidence" value="ECO:0007669"/>
    <property type="project" value="InterPro"/>
</dbReference>
<organism evidence="2 3">
    <name type="scientific">Metallumcola ferriviriculae</name>
    <dbReference type="NCBI Taxonomy" id="3039180"/>
    <lineage>
        <taxon>Bacteria</taxon>
        <taxon>Bacillati</taxon>
        <taxon>Bacillota</taxon>
        <taxon>Clostridia</taxon>
        <taxon>Neomoorellales</taxon>
        <taxon>Desulfitibacteraceae</taxon>
        <taxon>Metallumcola</taxon>
    </lineage>
</organism>
<dbReference type="PROSITE" id="PS51365">
    <property type="entry name" value="RENAL_DIPEPTIDASE_2"/>
    <property type="match status" value="1"/>
</dbReference>
<dbReference type="Proteomes" id="UP001329915">
    <property type="component" value="Chromosome"/>
</dbReference>
<dbReference type="InterPro" id="IPR032466">
    <property type="entry name" value="Metal_Hydrolase"/>
</dbReference>
<gene>
    <name evidence="2" type="ORF">MFMK1_001983</name>
</gene>
<dbReference type="AlphaFoldDB" id="A0AAU0UNG2"/>
<evidence type="ECO:0000256" key="1">
    <source>
        <dbReference type="SAM" id="Phobius"/>
    </source>
</evidence>
<name>A0AAU0UNG2_9FIRM</name>
<keyword evidence="1" id="KW-0812">Transmembrane</keyword>
<dbReference type="GO" id="GO:0070573">
    <property type="term" value="F:metallodipeptidase activity"/>
    <property type="evidence" value="ECO:0007669"/>
    <property type="project" value="InterPro"/>
</dbReference>
<dbReference type="SUPFAM" id="SSF51556">
    <property type="entry name" value="Metallo-dependent hydrolases"/>
    <property type="match status" value="1"/>
</dbReference>
<sequence>MVSSRFKNGYEFRGKHLVAAAWILVLVIYFAYQPPVVRNSFSHADAIHFNAAVVDAHSDTLMKILDQRGFPVVDLGNDTAFDIDIPKLMRGGVDVQLFAIWATDKQFPGRSRHWTLAGINALYYTVVKNSANIAIAKSPGELEQLINDGRIVAVAALEGADSLKPPHGINLLRQYYDLGVRIVALTWNYSNFLAVGYNDVVRQGPGRGLFQYGRSVVKELDRLGIVIDVSHLAEPAFWDVMELTTNPVIASHSGVYSLRNHYRNLTDQQIRAIAKSGGVVQVVFHSHFLKKLGSNVTSKTVADHIDYVVKLVGIDHVGIGSDFDGLGQMPGDLRDAAMLPNLTKELLGRGYSKDDIDKIMGGNTLRIMEKVWGDTISDEKAAAVKLRPIKPGQIGQCISERKPILAAKVIGDIAQKKIRFKVLVDGKEYQNNYDIESKLVSVPIVKPLDKGFHVVTFIFLHEGKSVQETLIFYAS</sequence>
<protein>
    <submittedName>
        <fullName evidence="2">Dipeptidase</fullName>
    </submittedName>
</protein>
<dbReference type="PANTHER" id="PTHR10443">
    <property type="entry name" value="MICROSOMAL DIPEPTIDASE"/>
    <property type="match status" value="1"/>
</dbReference>
<dbReference type="CDD" id="cd01301">
    <property type="entry name" value="rDP_like"/>
    <property type="match status" value="1"/>
</dbReference>
<accession>A0AAU0UNG2</accession>
<dbReference type="Pfam" id="PF01244">
    <property type="entry name" value="Peptidase_M19"/>
    <property type="match status" value="1"/>
</dbReference>
<keyword evidence="1" id="KW-0472">Membrane</keyword>
<reference evidence="2 3" key="1">
    <citation type="submission" date="2023-04" db="EMBL/GenBank/DDBJ databases">
        <authorList>
            <person name="Hsu D."/>
        </authorList>
    </citation>
    <scope>NUCLEOTIDE SEQUENCE [LARGE SCALE GENOMIC DNA]</scope>
    <source>
        <strain evidence="2 3">MK1</strain>
    </source>
</reference>
<keyword evidence="1" id="KW-1133">Transmembrane helix</keyword>
<evidence type="ECO:0000313" key="3">
    <source>
        <dbReference type="Proteomes" id="UP001329915"/>
    </source>
</evidence>
<keyword evidence="3" id="KW-1185">Reference proteome</keyword>